<keyword evidence="2" id="KW-0812">Transmembrane</keyword>
<evidence type="ECO:0000313" key="4">
    <source>
        <dbReference type="Proteomes" id="UP000813461"/>
    </source>
</evidence>
<keyword evidence="4" id="KW-1185">Reference proteome</keyword>
<protein>
    <submittedName>
        <fullName evidence="3">Uncharacterized protein</fullName>
    </submittedName>
</protein>
<dbReference type="AlphaFoldDB" id="A0A8K0R3G4"/>
<comment type="caution">
    <text evidence="3">The sequence shown here is derived from an EMBL/GenBank/DDBJ whole genome shotgun (WGS) entry which is preliminary data.</text>
</comment>
<dbReference type="Proteomes" id="UP000813461">
    <property type="component" value="Unassembled WGS sequence"/>
</dbReference>
<organism evidence="3 4">
    <name type="scientific">Paraphoma chrysanthemicola</name>
    <dbReference type="NCBI Taxonomy" id="798071"/>
    <lineage>
        <taxon>Eukaryota</taxon>
        <taxon>Fungi</taxon>
        <taxon>Dikarya</taxon>
        <taxon>Ascomycota</taxon>
        <taxon>Pezizomycotina</taxon>
        <taxon>Dothideomycetes</taxon>
        <taxon>Pleosporomycetidae</taxon>
        <taxon>Pleosporales</taxon>
        <taxon>Pleosporineae</taxon>
        <taxon>Phaeosphaeriaceae</taxon>
        <taxon>Paraphoma</taxon>
    </lineage>
</organism>
<gene>
    <name evidence="3" type="ORF">FB567DRAFT_88766</name>
</gene>
<evidence type="ECO:0000256" key="2">
    <source>
        <dbReference type="SAM" id="Phobius"/>
    </source>
</evidence>
<feature type="region of interest" description="Disordered" evidence="1">
    <location>
        <begin position="84"/>
        <end position="104"/>
    </location>
</feature>
<accession>A0A8K0R3G4</accession>
<keyword evidence="2" id="KW-0472">Membrane</keyword>
<proteinExistence type="predicted"/>
<evidence type="ECO:0000313" key="3">
    <source>
        <dbReference type="EMBL" id="KAH7083648.1"/>
    </source>
</evidence>
<name>A0A8K0R3G4_9PLEO</name>
<reference evidence="3" key="1">
    <citation type="journal article" date="2021" name="Nat. Commun.">
        <title>Genetic determinants of endophytism in the Arabidopsis root mycobiome.</title>
        <authorList>
            <person name="Mesny F."/>
            <person name="Miyauchi S."/>
            <person name="Thiergart T."/>
            <person name="Pickel B."/>
            <person name="Atanasova L."/>
            <person name="Karlsson M."/>
            <person name="Huettel B."/>
            <person name="Barry K.W."/>
            <person name="Haridas S."/>
            <person name="Chen C."/>
            <person name="Bauer D."/>
            <person name="Andreopoulos W."/>
            <person name="Pangilinan J."/>
            <person name="LaButti K."/>
            <person name="Riley R."/>
            <person name="Lipzen A."/>
            <person name="Clum A."/>
            <person name="Drula E."/>
            <person name="Henrissat B."/>
            <person name="Kohler A."/>
            <person name="Grigoriev I.V."/>
            <person name="Martin F.M."/>
            <person name="Hacquard S."/>
        </authorList>
    </citation>
    <scope>NUCLEOTIDE SEQUENCE</scope>
    <source>
        <strain evidence="3">MPI-SDFR-AT-0120</strain>
    </source>
</reference>
<dbReference type="OrthoDB" id="3942886at2759"/>
<evidence type="ECO:0000256" key="1">
    <source>
        <dbReference type="SAM" id="MobiDB-lite"/>
    </source>
</evidence>
<keyword evidence="2" id="KW-1133">Transmembrane helix</keyword>
<sequence>MPSRASQPFWYIPLAFLPAMAPHPIAKSLSQIESWTSSHDSGNFFKILLFISIVATAIKSYAVLVLRRKRRLDNARLIQEKEADSCRTTTEKQSLPSEPEVPHQHLHALRQELSQPDLNPVFPWIAPPTPLPGPYDAPYYPLPNIRRDSHDASDLDVEKNYTVPYTRRISMNGIRAHESTLCGTTTVSNHGWRRTQWTVATG</sequence>
<feature type="compositionally biased region" description="Polar residues" evidence="1">
    <location>
        <begin position="86"/>
        <end position="96"/>
    </location>
</feature>
<dbReference type="EMBL" id="JAGMVJ010000013">
    <property type="protein sequence ID" value="KAH7083648.1"/>
    <property type="molecule type" value="Genomic_DNA"/>
</dbReference>
<feature type="transmembrane region" description="Helical" evidence="2">
    <location>
        <begin position="44"/>
        <end position="66"/>
    </location>
</feature>